<dbReference type="OrthoDB" id="8649508at2"/>
<accession>A0A4P8IUI7</accession>
<evidence type="ECO:0000313" key="1">
    <source>
        <dbReference type="EMBL" id="QCP52772.1"/>
    </source>
</evidence>
<sequence>MSSFLAKLSHSTFSVPNRRNLDCTYKAPEDSDDPRAARLRGDRFAPEASYFSVRIAEMRLAEAGNYVNAYLPMCTCFLRYRYGLEEREVPFILNYDRIRAPLREGKATAGTGSIAVLNTYVVKDVPLKAGGVTLFAALCRVSDSSFARGMLDLVGDAAEAVGGASVGLVAKSGIDMVKRLSSLLGSDGVSTRFGIYDGDALIESGYRVLAGAGTDVDQFEVRDGRLQRRNDNGAMASVDDIDYLVLALEYRKTLIDESYATLASMPFHARWIETRKKLVVGETAAAEYDFRQLKTEIVSSPDLVEADRFGVLGAYIAAMEAWKEKQSTTPTLKGDVAAMSAQLADRAANSAGTESSLLDIASTHLIMLDDDARFADDPLSDEAVFEHARKLGAAIESTQADSMALSASTAQLLVASSQP</sequence>
<dbReference type="Proteomes" id="UP000298656">
    <property type="component" value="Chromosome 2"/>
</dbReference>
<proteinExistence type="predicted"/>
<dbReference type="EMBL" id="CP040078">
    <property type="protein sequence ID" value="QCP52772.1"/>
    <property type="molecule type" value="Genomic_DNA"/>
</dbReference>
<evidence type="ECO:0000313" key="2">
    <source>
        <dbReference type="Proteomes" id="UP000298656"/>
    </source>
</evidence>
<protein>
    <submittedName>
        <fullName evidence="1">Uncharacterized protein</fullName>
    </submittedName>
</protein>
<dbReference type="KEGG" id="tvl:FAZ95_26930"/>
<dbReference type="AlphaFoldDB" id="A0A4P8IUI7"/>
<dbReference type="RefSeq" id="WP_137335543.1">
    <property type="nucleotide sequence ID" value="NZ_CP040078.1"/>
</dbReference>
<organism evidence="1 2">
    <name type="scientific">Trinickia violacea</name>
    <dbReference type="NCBI Taxonomy" id="2571746"/>
    <lineage>
        <taxon>Bacteria</taxon>
        <taxon>Pseudomonadati</taxon>
        <taxon>Pseudomonadota</taxon>
        <taxon>Betaproteobacteria</taxon>
        <taxon>Burkholderiales</taxon>
        <taxon>Burkholderiaceae</taxon>
        <taxon>Trinickia</taxon>
    </lineage>
</organism>
<reference evidence="1 2" key="1">
    <citation type="submission" date="2019-05" db="EMBL/GenBank/DDBJ databases">
        <title>Burkholderia sp. DHOD12, isolated from subtropical forest soil.</title>
        <authorList>
            <person name="Gao Z.-H."/>
            <person name="Qiu L.-H."/>
        </authorList>
    </citation>
    <scope>NUCLEOTIDE SEQUENCE [LARGE SCALE GENOMIC DNA]</scope>
    <source>
        <strain evidence="1 2">DHOD12</strain>
    </source>
</reference>
<gene>
    <name evidence="1" type="ORF">FAZ95_26930</name>
</gene>
<name>A0A4P8IUI7_9BURK</name>
<keyword evidence="2" id="KW-1185">Reference proteome</keyword>